<gene>
    <name evidence="3" type="primary">WDR95_3</name>
    <name evidence="3" type="ORF">HK103_004951</name>
</gene>
<feature type="repeat" description="WD" evidence="2">
    <location>
        <begin position="174"/>
        <end position="205"/>
    </location>
</feature>
<dbReference type="EMBL" id="JADGKB010000042">
    <property type="protein sequence ID" value="KAJ3257123.1"/>
    <property type="molecule type" value="Genomic_DNA"/>
</dbReference>
<keyword evidence="2" id="KW-0853">WD repeat</keyword>
<dbReference type="PANTHER" id="PTHR44324">
    <property type="entry name" value="WD40 REPEAT DOMAIN 95"/>
    <property type="match status" value="1"/>
</dbReference>
<dbReference type="Pfam" id="PF00400">
    <property type="entry name" value="WD40"/>
    <property type="match status" value="1"/>
</dbReference>
<dbReference type="AlphaFoldDB" id="A0AAD5UFY8"/>
<dbReference type="PANTHER" id="PTHR44324:SF4">
    <property type="entry name" value="WD40 REPEAT DOMAIN 95"/>
    <property type="match status" value="1"/>
</dbReference>
<dbReference type="InterPro" id="IPR015943">
    <property type="entry name" value="WD40/YVTN_repeat-like_dom_sf"/>
</dbReference>
<evidence type="ECO:0000256" key="2">
    <source>
        <dbReference type="PROSITE-ProRule" id="PRU00221"/>
    </source>
</evidence>
<sequence>MFADDANAPILYPAYTWPHPSNSKSQWHTDDIVSIAFCDPCFLASGSYNGEIFVTNLNSGHIIQKFKIYDEIDLKNGFSIQKTTIDKVGAATLVTCGGDGYIRFWNIDSGELQLEVDCSMGRKEGIYVIETNSANTILITGDACGWVCIFDIKEVGVAYSKGLLDNKLNLLCTFRAHISAINSVEYVESQKLIMTASVDCTVRLFLVSGEFIGIFGQMENWDLGQPHTYIHPLAPWDVGVEMGNKSLKVFVNKFKQITKGGSKDEENTLRPKSRAFEQVVLQSTPIRSRFSQSLYAKETFCSKPKRKSYPGIKTGNPGVMAGLRVYHRLYPHDLVDITKSTVKLQQSNSKGKAEVFK</sequence>
<dbReference type="Gene3D" id="2.130.10.10">
    <property type="entry name" value="YVTN repeat-like/Quinoprotein amine dehydrogenase"/>
    <property type="match status" value="1"/>
</dbReference>
<dbReference type="SUPFAM" id="SSF50978">
    <property type="entry name" value="WD40 repeat-like"/>
    <property type="match status" value="1"/>
</dbReference>
<dbReference type="InterPro" id="IPR051242">
    <property type="entry name" value="WD-EF-hand_domain"/>
</dbReference>
<organism evidence="3 4">
    <name type="scientific">Boothiomyces macroporosus</name>
    <dbReference type="NCBI Taxonomy" id="261099"/>
    <lineage>
        <taxon>Eukaryota</taxon>
        <taxon>Fungi</taxon>
        <taxon>Fungi incertae sedis</taxon>
        <taxon>Chytridiomycota</taxon>
        <taxon>Chytridiomycota incertae sedis</taxon>
        <taxon>Chytridiomycetes</taxon>
        <taxon>Rhizophydiales</taxon>
        <taxon>Terramycetaceae</taxon>
        <taxon>Boothiomyces</taxon>
    </lineage>
</organism>
<proteinExistence type="predicted"/>
<reference evidence="3" key="1">
    <citation type="submission" date="2020-05" db="EMBL/GenBank/DDBJ databases">
        <title>Phylogenomic resolution of chytrid fungi.</title>
        <authorList>
            <person name="Stajich J.E."/>
            <person name="Amses K."/>
            <person name="Simmons R."/>
            <person name="Seto K."/>
            <person name="Myers J."/>
            <person name="Bonds A."/>
            <person name="Quandt C.A."/>
            <person name="Barry K."/>
            <person name="Liu P."/>
            <person name="Grigoriev I."/>
            <person name="Longcore J.E."/>
            <person name="James T.Y."/>
        </authorList>
    </citation>
    <scope>NUCLEOTIDE SEQUENCE</scope>
    <source>
        <strain evidence="3">PLAUS21</strain>
    </source>
</reference>
<accession>A0AAD5UFY8</accession>
<dbReference type="InterPro" id="IPR036322">
    <property type="entry name" value="WD40_repeat_dom_sf"/>
</dbReference>
<keyword evidence="1" id="KW-0677">Repeat</keyword>
<name>A0AAD5UFY8_9FUNG</name>
<protein>
    <submittedName>
        <fullName evidence="3">WD40 repeat domain 95</fullName>
    </submittedName>
</protein>
<dbReference type="InterPro" id="IPR001680">
    <property type="entry name" value="WD40_rpt"/>
</dbReference>
<dbReference type="SMART" id="SM00320">
    <property type="entry name" value="WD40"/>
    <property type="match status" value="4"/>
</dbReference>
<evidence type="ECO:0000256" key="1">
    <source>
        <dbReference type="ARBA" id="ARBA00022737"/>
    </source>
</evidence>
<dbReference type="PROSITE" id="PS50082">
    <property type="entry name" value="WD_REPEATS_2"/>
    <property type="match status" value="2"/>
</dbReference>
<feature type="repeat" description="WD" evidence="2">
    <location>
        <begin position="93"/>
        <end position="115"/>
    </location>
</feature>
<evidence type="ECO:0000313" key="4">
    <source>
        <dbReference type="Proteomes" id="UP001210925"/>
    </source>
</evidence>
<comment type="caution">
    <text evidence="3">The sequence shown here is derived from an EMBL/GenBank/DDBJ whole genome shotgun (WGS) entry which is preliminary data.</text>
</comment>
<dbReference type="Proteomes" id="UP001210925">
    <property type="component" value="Unassembled WGS sequence"/>
</dbReference>
<keyword evidence="4" id="KW-1185">Reference proteome</keyword>
<evidence type="ECO:0000313" key="3">
    <source>
        <dbReference type="EMBL" id="KAJ3257123.1"/>
    </source>
</evidence>